<dbReference type="EMBL" id="JAUSVL010000001">
    <property type="protein sequence ID" value="MDQ0288450.1"/>
    <property type="molecule type" value="Genomic_DNA"/>
</dbReference>
<organism evidence="1 2">
    <name type="scientific">Oligosphaera ethanolica</name>
    <dbReference type="NCBI Taxonomy" id="760260"/>
    <lineage>
        <taxon>Bacteria</taxon>
        <taxon>Pseudomonadati</taxon>
        <taxon>Lentisphaerota</taxon>
        <taxon>Oligosphaeria</taxon>
        <taxon>Oligosphaerales</taxon>
        <taxon>Oligosphaeraceae</taxon>
        <taxon>Oligosphaera</taxon>
    </lineage>
</organism>
<dbReference type="RefSeq" id="WP_307259779.1">
    <property type="nucleotide sequence ID" value="NZ_JAUSVL010000001.1"/>
</dbReference>
<name>A0AAE3VDL7_9BACT</name>
<dbReference type="Gene3D" id="1.10.40.60">
    <property type="entry name" value="EpsJ-like"/>
    <property type="match status" value="1"/>
</dbReference>
<proteinExistence type="predicted"/>
<protein>
    <recommendedName>
        <fullName evidence="3">General secretion pathway protein K</fullName>
    </recommendedName>
</protein>
<evidence type="ECO:0000313" key="1">
    <source>
        <dbReference type="EMBL" id="MDQ0288450.1"/>
    </source>
</evidence>
<reference evidence="1" key="1">
    <citation type="submission" date="2023-07" db="EMBL/GenBank/DDBJ databases">
        <title>Genomic Encyclopedia of Type Strains, Phase IV (KMG-IV): sequencing the most valuable type-strain genomes for metagenomic binning, comparative biology and taxonomic classification.</title>
        <authorList>
            <person name="Goeker M."/>
        </authorList>
    </citation>
    <scope>NUCLEOTIDE SEQUENCE</scope>
    <source>
        <strain evidence="1">DSM 24202</strain>
    </source>
</reference>
<comment type="caution">
    <text evidence="1">The sequence shown here is derived from an EMBL/GenBank/DDBJ whole genome shotgun (WGS) entry which is preliminary data.</text>
</comment>
<dbReference type="SUPFAM" id="SSF158544">
    <property type="entry name" value="GspK insert domain-like"/>
    <property type="match status" value="1"/>
</dbReference>
<dbReference type="InterPro" id="IPR038072">
    <property type="entry name" value="GspK_central_sf"/>
</dbReference>
<evidence type="ECO:0008006" key="3">
    <source>
        <dbReference type="Google" id="ProtNLM"/>
    </source>
</evidence>
<sequence length="342" mass="38932">MKPIRQFFARIKPAPTGADRQRGMALMLVLGVLATVLLMVAHLMTVAEVIAKEAKVAALRSEMRYQAEAAADTGFWMLLTDRRLFANRKLGQSLEAREAVSDFEPWMVDRRAHAFDNDSCYVYLQAAEQAFIVTKPDTLKDNVDPDDQEKLDEISEFIDVLNDYTDRDDLKKLYGKEVDDYAADGFPTLPRNNAMQFREELYWLPNWQNCVVGEVTVIPPRNINYVMGKNKPSFFSASEDYVKRVLDLGDNEWDAIEQAREEWANNGTPLEESLDAALYQTILGAFDFNEADLAAISAVSHAPGDPRIRLHVQVIREVKITSGTIFSDREQETFSIWEKKLH</sequence>
<gene>
    <name evidence="1" type="ORF">J3R75_000557</name>
</gene>
<evidence type="ECO:0000313" key="2">
    <source>
        <dbReference type="Proteomes" id="UP001238163"/>
    </source>
</evidence>
<dbReference type="Proteomes" id="UP001238163">
    <property type="component" value="Unassembled WGS sequence"/>
</dbReference>
<accession>A0AAE3VDL7</accession>
<dbReference type="AlphaFoldDB" id="A0AAE3VDL7"/>
<keyword evidence="2" id="KW-1185">Reference proteome</keyword>